<keyword evidence="2" id="KW-1185">Reference proteome</keyword>
<dbReference type="Proteomes" id="UP001166251">
    <property type="component" value="Unassembled WGS sequence"/>
</dbReference>
<dbReference type="SUPFAM" id="SSF52980">
    <property type="entry name" value="Restriction endonuclease-like"/>
    <property type="match status" value="1"/>
</dbReference>
<evidence type="ECO:0000313" key="1">
    <source>
        <dbReference type="EMBL" id="MBW8191122.1"/>
    </source>
</evidence>
<dbReference type="PANTHER" id="PTHR38784:SF1">
    <property type="entry name" value="SUCROSE PHOSPHORYLASE"/>
    <property type="match status" value="1"/>
</dbReference>
<dbReference type="PANTHER" id="PTHR38784">
    <property type="entry name" value="SUCROSE PHOSPHORYLASE"/>
    <property type="match status" value="1"/>
</dbReference>
<dbReference type="InterPro" id="IPR011335">
    <property type="entry name" value="Restrct_endonuc-II-like"/>
</dbReference>
<dbReference type="InterPro" id="IPR038590">
    <property type="entry name" value="YaeQ_sf"/>
</dbReference>
<comment type="caution">
    <text evidence="1">The sequence shown here is derived from an EMBL/GenBank/DDBJ whole genome shotgun (WGS) entry which is preliminary data.</text>
</comment>
<dbReference type="Gene3D" id="3.10.640.10">
    <property type="entry name" value="Restriction endonuclease-like alpha-beta roll domain"/>
    <property type="match status" value="1"/>
</dbReference>
<dbReference type="InterPro" id="IPR009822">
    <property type="entry name" value="YaeQ"/>
</dbReference>
<gene>
    <name evidence="1" type="ORF">K0504_08755</name>
</gene>
<sequence>MALKSTIYKAAISIADMERHYYQDHQLTIAKHPSENDKRMMLRLLAFAACADDGLEFCKGLSSDDEPALWQLDATGVINHWIELGIPEPKRLKKACAKANQVSLFAYGNNALTMWWQQHQQLVEALPNLTILQVQDDDLTELADFAERNMALSLSHQDGVWMLASEQRSISLELTKLMPS</sequence>
<organism evidence="1 2">
    <name type="scientific">Neiella holothuriorum</name>
    <dbReference type="NCBI Taxonomy" id="2870530"/>
    <lineage>
        <taxon>Bacteria</taxon>
        <taxon>Pseudomonadati</taxon>
        <taxon>Pseudomonadota</taxon>
        <taxon>Gammaproteobacteria</taxon>
        <taxon>Alteromonadales</taxon>
        <taxon>Echinimonadaceae</taxon>
        <taxon>Neiella</taxon>
    </lineage>
</organism>
<protein>
    <submittedName>
        <fullName evidence="1">YaeQ family protein</fullName>
    </submittedName>
</protein>
<name>A0ABS7EHG6_9GAMM</name>
<proteinExistence type="predicted"/>
<dbReference type="EMBL" id="JAHZSS010000008">
    <property type="protein sequence ID" value="MBW8191122.1"/>
    <property type="molecule type" value="Genomic_DNA"/>
</dbReference>
<accession>A0ABS7EHG6</accession>
<dbReference type="RefSeq" id="WP_220103801.1">
    <property type="nucleotide sequence ID" value="NZ_JAHZSS010000008.1"/>
</dbReference>
<evidence type="ECO:0000313" key="2">
    <source>
        <dbReference type="Proteomes" id="UP001166251"/>
    </source>
</evidence>
<dbReference type="Pfam" id="PF07152">
    <property type="entry name" value="YaeQ"/>
    <property type="match status" value="1"/>
</dbReference>
<reference evidence="1" key="1">
    <citation type="submission" date="2021-07" db="EMBL/GenBank/DDBJ databases">
        <title>Neiella marina sp. nov., isolated from the intestinal content of sea cucumber Apostichopus japonicus.</title>
        <authorList>
            <person name="Bai X."/>
        </authorList>
    </citation>
    <scope>NUCLEOTIDE SEQUENCE</scope>
    <source>
        <strain evidence="1">126</strain>
    </source>
</reference>
<dbReference type="SMART" id="SM01322">
    <property type="entry name" value="YaeQ"/>
    <property type="match status" value="1"/>
</dbReference>
<dbReference type="PIRSF" id="PIRSF011484">
    <property type="entry name" value="YaeQ"/>
    <property type="match status" value="1"/>
</dbReference>